<evidence type="ECO:0000259" key="14">
    <source>
        <dbReference type="PROSITE" id="PS51843"/>
    </source>
</evidence>
<reference evidence="15" key="1">
    <citation type="submission" date="2020-10" db="EMBL/GenBank/DDBJ databases">
        <authorList>
            <person name="Kikuchi T."/>
        </authorList>
    </citation>
    <scope>NUCLEOTIDE SEQUENCE</scope>
    <source>
        <strain evidence="15">NKZ352</strain>
    </source>
</reference>
<keyword evidence="16" id="KW-1185">Reference proteome</keyword>
<dbReference type="EMBL" id="CAJGYM010000008">
    <property type="protein sequence ID" value="CAD6188494.1"/>
    <property type="molecule type" value="Genomic_DNA"/>
</dbReference>
<dbReference type="InterPro" id="IPR035500">
    <property type="entry name" value="NHR-like_dom_sf"/>
</dbReference>
<dbReference type="Pfam" id="PF00105">
    <property type="entry name" value="zf-C4"/>
    <property type="match status" value="1"/>
</dbReference>
<protein>
    <submittedName>
        <fullName evidence="15">Uncharacterized protein</fullName>
    </submittedName>
</protein>
<evidence type="ECO:0000256" key="3">
    <source>
        <dbReference type="ARBA" id="ARBA00022723"/>
    </source>
</evidence>
<comment type="caution">
    <text evidence="15">The sequence shown here is derived from an EMBL/GenBank/DDBJ whole genome shotgun (WGS) entry which is preliminary data.</text>
</comment>
<dbReference type="InterPro" id="IPR000536">
    <property type="entry name" value="Nucl_hrmn_rcpt_lig-bd"/>
</dbReference>
<evidence type="ECO:0000256" key="4">
    <source>
        <dbReference type="ARBA" id="ARBA00022771"/>
    </source>
</evidence>
<keyword evidence="10 11" id="KW-0539">Nucleus</keyword>
<dbReference type="GO" id="GO:0008270">
    <property type="term" value="F:zinc ion binding"/>
    <property type="evidence" value="ECO:0007669"/>
    <property type="project" value="UniProtKB-KW"/>
</dbReference>
<feature type="region of interest" description="Disordered" evidence="12">
    <location>
        <begin position="173"/>
        <end position="220"/>
    </location>
</feature>
<name>A0A8S1H007_9PELO</name>
<evidence type="ECO:0000256" key="5">
    <source>
        <dbReference type="ARBA" id="ARBA00022833"/>
    </source>
</evidence>
<dbReference type="PRINTS" id="PR00047">
    <property type="entry name" value="STROIDFINGER"/>
</dbReference>
<comment type="similarity">
    <text evidence="2 11">Belongs to the nuclear hormone receptor family.</text>
</comment>
<evidence type="ECO:0000256" key="7">
    <source>
        <dbReference type="ARBA" id="ARBA00023125"/>
    </source>
</evidence>
<evidence type="ECO:0000256" key="11">
    <source>
        <dbReference type="RuleBase" id="RU004334"/>
    </source>
</evidence>
<dbReference type="InterPro" id="IPR013088">
    <property type="entry name" value="Znf_NHR/GATA"/>
</dbReference>
<sequence>MMQRFPDASQTPAALPRLAMKAELLKPNGTKCLVCEHPDGGSAHFASTSCLACAAFFRRTVSLNITFHCKKDRCCTIFHELRMICRACRFAKCLAAGMKKECVQKRRSNKKAGAATKKRATSSGDEDPVPEVLATPSSSFFQSPPISDDANSPFSVEKKSPFTPMYAVTASPVKTEPCDYDGEGSERRPYTSEPSTSSRSPSGLADIVHPIPRPSTADRFSPGDLRFKIVNMTGPELLRHYVEELRKAMDRRRMMFTETPMLAVMEERGDMPFDTTSPPAHTMQRQYEAQKFDNLLAYEFCRSTPGFDLMDGTERAVFFRLCALSYALLDIAWITVQAYRENDESPLVMYTDGSVSTINDLSFGWEDEVGLQRGEKKTLFFEFIARFNEAVCKPFRSMNIDPVEYAALKAFCIWKLGYCEYSNKMKVMAKEHETALLIGLNSYYEDILTDPLEIAQRLGNMILMTGTVFEMNQLILETYKSAELFELFKLDTLSKLLLSL</sequence>
<keyword evidence="5 11" id="KW-0862">Zinc</keyword>
<dbReference type="AlphaFoldDB" id="A0A8S1H007"/>
<evidence type="ECO:0000313" key="16">
    <source>
        <dbReference type="Proteomes" id="UP000835052"/>
    </source>
</evidence>
<evidence type="ECO:0000256" key="2">
    <source>
        <dbReference type="ARBA" id="ARBA00005993"/>
    </source>
</evidence>
<comment type="subcellular location">
    <subcellularLocation>
        <location evidence="1 11">Nucleus</location>
    </subcellularLocation>
</comment>
<keyword evidence="7 11" id="KW-0238">DNA-binding</keyword>
<dbReference type="GO" id="GO:0000978">
    <property type="term" value="F:RNA polymerase II cis-regulatory region sequence-specific DNA binding"/>
    <property type="evidence" value="ECO:0007669"/>
    <property type="project" value="InterPro"/>
</dbReference>
<dbReference type="InterPro" id="IPR001628">
    <property type="entry name" value="Znf_hrmn_rcpt"/>
</dbReference>
<dbReference type="PROSITE" id="PS51843">
    <property type="entry name" value="NR_LBD"/>
    <property type="match status" value="1"/>
</dbReference>
<dbReference type="PROSITE" id="PS51030">
    <property type="entry name" value="NUCLEAR_REC_DBD_2"/>
    <property type="match status" value="1"/>
</dbReference>
<evidence type="ECO:0000256" key="6">
    <source>
        <dbReference type="ARBA" id="ARBA00023015"/>
    </source>
</evidence>
<keyword evidence="6 11" id="KW-0805">Transcription regulation</keyword>
<evidence type="ECO:0000256" key="12">
    <source>
        <dbReference type="SAM" id="MobiDB-lite"/>
    </source>
</evidence>
<feature type="domain" description="NR LBD" evidence="14">
    <location>
        <begin position="244"/>
        <end position="500"/>
    </location>
</feature>
<evidence type="ECO:0000259" key="13">
    <source>
        <dbReference type="PROSITE" id="PS51030"/>
    </source>
</evidence>
<evidence type="ECO:0000256" key="8">
    <source>
        <dbReference type="ARBA" id="ARBA00023163"/>
    </source>
</evidence>
<dbReference type="Gene3D" id="3.30.50.10">
    <property type="entry name" value="Erythroid Transcription Factor GATA-1, subunit A"/>
    <property type="match status" value="1"/>
</dbReference>
<dbReference type="PANTHER" id="PTHR46397">
    <property type="entry name" value="NUCLEAR HORMONE RECEPTOR FAMILY-RELATED"/>
    <property type="match status" value="1"/>
</dbReference>
<evidence type="ECO:0000256" key="9">
    <source>
        <dbReference type="ARBA" id="ARBA00023170"/>
    </source>
</evidence>
<accession>A0A8S1H007</accession>
<proteinExistence type="inferred from homology"/>
<dbReference type="OrthoDB" id="5855496at2759"/>
<feature type="compositionally biased region" description="Low complexity" evidence="12">
    <location>
        <begin position="191"/>
        <end position="202"/>
    </location>
</feature>
<feature type="compositionally biased region" description="Low complexity" evidence="12">
    <location>
        <begin position="136"/>
        <end position="147"/>
    </location>
</feature>
<dbReference type="GO" id="GO:0003700">
    <property type="term" value="F:DNA-binding transcription factor activity"/>
    <property type="evidence" value="ECO:0007669"/>
    <property type="project" value="InterPro"/>
</dbReference>
<dbReference type="Pfam" id="PF00104">
    <property type="entry name" value="Hormone_recep"/>
    <property type="match status" value="1"/>
</dbReference>
<feature type="region of interest" description="Disordered" evidence="12">
    <location>
        <begin position="106"/>
        <end position="158"/>
    </location>
</feature>
<gene>
    <name evidence="15" type="ORF">CAUJ_LOCUS4413</name>
</gene>
<dbReference type="SMART" id="SM00430">
    <property type="entry name" value="HOLI"/>
    <property type="match status" value="1"/>
</dbReference>
<keyword evidence="8 11" id="KW-0804">Transcription</keyword>
<dbReference type="Proteomes" id="UP000835052">
    <property type="component" value="Unassembled WGS sequence"/>
</dbReference>
<dbReference type="InterPro" id="IPR049636">
    <property type="entry name" value="HNF4-like_DBD"/>
</dbReference>
<keyword evidence="3 11" id="KW-0479">Metal-binding</keyword>
<dbReference type="SMART" id="SM00399">
    <property type="entry name" value="ZnF_C4"/>
    <property type="match status" value="1"/>
</dbReference>
<keyword evidence="9 11" id="KW-0675">Receptor</keyword>
<dbReference type="PANTHER" id="PTHR46397:SF5">
    <property type="entry name" value="NUCLEAR HORMONE RECEPTOR FAMILY MEMBER NHR-20"/>
    <property type="match status" value="1"/>
</dbReference>
<feature type="domain" description="Nuclear receptor" evidence="13">
    <location>
        <begin position="29"/>
        <end position="105"/>
    </location>
</feature>
<dbReference type="Gene3D" id="1.10.565.10">
    <property type="entry name" value="Retinoid X Receptor"/>
    <property type="match status" value="1"/>
</dbReference>
<organism evidence="15 16">
    <name type="scientific">Caenorhabditis auriculariae</name>
    <dbReference type="NCBI Taxonomy" id="2777116"/>
    <lineage>
        <taxon>Eukaryota</taxon>
        <taxon>Metazoa</taxon>
        <taxon>Ecdysozoa</taxon>
        <taxon>Nematoda</taxon>
        <taxon>Chromadorea</taxon>
        <taxon>Rhabditida</taxon>
        <taxon>Rhabditina</taxon>
        <taxon>Rhabditomorpha</taxon>
        <taxon>Rhabditoidea</taxon>
        <taxon>Rhabditidae</taxon>
        <taxon>Peloderinae</taxon>
        <taxon>Caenorhabditis</taxon>
    </lineage>
</organism>
<dbReference type="PROSITE" id="PS00031">
    <property type="entry name" value="NUCLEAR_REC_DBD_1"/>
    <property type="match status" value="1"/>
</dbReference>
<evidence type="ECO:0000256" key="1">
    <source>
        <dbReference type="ARBA" id="ARBA00004123"/>
    </source>
</evidence>
<evidence type="ECO:0000256" key="10">
    <source>
        <dbReference type="ARBA" id="ARBA00023242"/>
    </source>
</evidence>
<evidence type="ECO:0000313" key="15">
    <source>
        <dbReference type="EMBL" id="CAD6188494.1"/>
    </source>
</evidence>
<dbReference type="SUPFAM" id="SSF57716">
    <property type="entry name" value="Glucocorticoid receptor-like (DNA-binding domain)"/>
    <property type="match status" value="1"/>
</dbReference>
<dbReference type="CDD" id="cd06157">
    <property type="entry name" value="NR_LBD"/>
    <property type="match status" value="1"/>
</dbReference>
<dbReference type="CDD" id="cd06960">
    <property type="entry name" value="NR_DBD_HNF4A"/>
    <property type="match status" value="1"/>
</dbReference>
<dbReference type="GO" id="GO:0005634">
    <property type="term" value="C:nucleus"/>
    <property type="evidence" value="ECO:0007669"/>
    <property type="project" value="UniProtKB-SubCell"/>
</dbReference>
<keyword evidence="4 11" id="KW-0863">Zinc-finger</keyword>
<dbReference type="SUPFAM" id="SSF48508">
    <property type="entry name" value="Nuclear receptor ligand-binding domain"/>
    <property type="match status" value="1"/>
</dbReference>
<feature type="compositionally biased region" description="Basic residues" evidence="12">
    <location>
        <begin position="106"/>
        <end position="120"/>
    </location>
</feature>